<evidence type="ECO:0000313" key="1">
    <source>
        <dbReference type="EMBL" id="QCZ95408.1"/>
    </source>
</evidence>
<dbReference type="EMBL" id="CP039853">
    <property type="protein sequence ID" value="QCZ95408.1"/>
    <property type="molecule type" value="Genomic_DNA"/>
</dbReference>
<geneLocation type="plasmid" evidence="1 2">
    <name>plas12</name>
</geneLocation>
<accession>A0A5B7YIS1</accession>
<gene>
    <name evidence="1" type="ORF">FBQ74_17890</name>
</gene>
<dbReference type="KEGG" id="salk:FBQ74_17890"/>
<organism evidence="1 2">
    <name type="scientific">Salinimonas iocasae</name>
    <dbReference type="NCBI Taxonomy" id="2572577"/>
    <lineage>
        <taxon>Bacteria</taxon>
        <taxon>Pseudomonadati</taxon>
        <taxon>Pseudomonadota</taxon>
        <taxon>Gammaproteobacteria</taxon>
        <taxon>Alteromonadales</taxon>
        <taxon>Alteromonadaceae</taxon>
        <taxon>Alteromonas/Salinimonas group</taxon>
        <taxon>Salinimonas</taxon>
    </lineage>
</organism>
<keyword evidence="2" id="KW-1185">Reference proteome</keyword>
<dbReference type="RefSeq" id="WP_139758106.1">
    <property type="nucleotide sequence ID" value="NZ_CP039853.1"/>
</dbReference>
<dbReference type="AlphaFoldDB" id="A0A5B7YIS1"/>
<name>A0A5B7YIS1_9ALTE</name>
<reference evidence="1 2" key="1">
    <citation type="submission" date="2019-04" db="EMBL/GenBank/DDBJ databases">
        <title>Salinimonas iocasae sp. nov., a halophilic bacterium isolated from the outer tube casing of tubeworms in Okinawa Trough.</title>
        <authorList>
            <person name="Zhang H."/>
            <person name="Wang H."/>
            <person name="Li C."/>
        </authorList>
    </citation>
    <scope>NUCLEOTIDE SEQUENCE [LARGE SCALE GENOMIC DNA]</scope>
    <source>
        <strain evidence="1 2">KX18D6</strain>
        <plasmid evidence="1 2">plas12</plasmid>
    </source>
</reference>
<proteinExistence type="predicted"/>
<protein>
    <submittedName>
        <fullName evidence="1">Uncharacterized protein</fullName>
    </submittedName>
</protein>
<sequence length="77" mass="8633">MAILLGKVYDKTIEDMVFAYDLDRVTYFGKRYIVTYGCCLDTLAGDAALTELYSFGGDIRGFLTKNDAMGALKNTKW</sequence>
<dbReference type="Proteomes" id="UP000304912">
    <property type="component" value="Plasmid plas12"/>
</dbReference>
<evidence type="ECO:0000313" key="2">
    <source>
        <dbReference type="Proteomes" id="UP000304912"/>
    </source>
</evidence>
<keyword evidence="1" id="KW-0614">Plasmid</keyword>